<dbReference type="PANTHER" id="PTHR11860:SF111">
    <property type="entry name" value="IMMUNOGLOBULIN SUBTYPE DOMAIN-CONTAINING PROTEIN"/>
    <property type="match status" value="1"/>
</dbReference>
<comment type="caution">
    <text evidence="6">The sequence shown here is derived from an EMBL/GenBank/DDBJ whole genome shotgun (WGS) entry which is preliminary data.</text>
</comment>
<evidence type="ECO:0000256" key="3">
    <source>
        <dbReference type="ARBA" id="ARBA00023136"/>
    </source>
</evidence>
<keyword evidence="2" id="KW-0812">Transmembrane</keyword>
<dbReference type="Gene3D" id="2.60.40.10">
    <property type="entry name" value="Immunoglobulins"/>
    <property type="match status" value="1"/>
</dbReference>
<evidence type="ECO:0000256" key="2">
    <source>
        <dbReference type="ARBA" id="ARBA00022692"/>
    </source>
</evidence>
<gene>
    <name evidence="6" type="ORF">SKAU_G00114030</name>
</gene>
<keyword evidence="7" id="KW-1185">Reference proteome</keyword>
<evidence type="ECO:0000259" key="5">
    <source>
        <dbReference type="SMART" id="SM00409"/>
    </source>
</evidence>
<feature type="chain" id="PRO_5040352308" description="Immunoglobulin domain-containing protein" evidence="4">
    <location>
        <begin position="20"/>
        <end position="237"/>
    </location>
</feature>
<feature type="signal peptide" evidence="4">
    <location>
        <begin position="1"/>
        <end position="19"/>
    </location>
</feature>
<feature type="domain" description="Immunoglobulin" evidence="5">
    <location>
        <begin position="25"/>
        <end position="123"/>
    </location>
</feature>
<dbReference type="InterPro" id="IPR013106">
    <property type="entry name" value="Ig_V-set"/>
</dbReference>
<dbReference type="PANTHER" id="PTHR11860">
    <property type="entry name" value="POLYMERIC-IMMUNOGLOBULIN RECEPTOR"/>
    <property type="match status" value="1"/>
</dbReference>
<proteinExistence type="predicted"/>
<dbReference type="OrthoDB" id="284782at2759"/>
<organism evidence="6 7">
    <name type="scientific">Synaphobranchus kaupii</name>
    <name type="common">Kaup's arrowtooth eel</name>
    <dbReference type="NCBI Taxonomy" id="118154"/>
    <lineage>
        <taxon>Eukaryota</taxon>
        <taxon>Metazoa</taxon>
        <taxon>Chordata</taxon>
        <taxon>Craniata</taxon>
        <taxon>Vertebrata</taxon>
        <taxon>Euteleostomi</taxon>
        <taxon>Actinopterygii</taxon>
        <taxon>Neopterygii</taxon>
        <taxon>Teleostei</taxon>
        <taxon>Anguilliformes</taxon>
        <taxon>Synaphobranchidae</taxon>
        <taxon>Synaphobranchus</taxon>
    </lineage>
</organism>
<dbReference type="InterPro" id="IPR036179">
    <property type="entry name" value="Ig-like_dom_sf"/>
</dbReference>
<protein>
    <recommendedName>
        <fullName evidence="5">Immunoglobulin domain-containing protein</fullName>
    </recommendedName>
</protein>
<keyword evidence="4" id="KW-0732">Signal</keyword>
<dbReference type="Proteomes" id="UP001152622">
    <property type="component" value="Chromosome 3"/>
</dbReference>
<dbReference type="GO" id="GO:0004888">
    <property type="term" value="F:transmembrane signaling receptor activity"/>
    <property type="evidence" value="ECO:0007669"/>
    <property type="project" value="TreeGrafter"/>
</dbReference>
<evidence type="ECO:0000256" key="4">
    <source>
        <dbReference type="SAM" id="SignalP"/>
    </source>
</evidence>
<dbReference type="InterPro" id="IPR013783">
    <property type="entry name" value="Ig-like_fold"/>
</dbReference>
<dbReference type="EMBL" id="JAINUF010000003">
    <property type="protein sequence ID" value="KAJ8371375.1"/>
    <property type="molecule type" value="Genomic_DNA"/>
</dbReference>
<dbReference type="SMART" id="SM00409">
    <property type="entry name" value="IG"/>
    <property type="match status" value="1"/>
</dbReference>
<dbReference type="InterPro" id="IPR003599">
    <property type="entry name" value="Ig_sub"/>
</dbReference>
<dbReference type="GO" id="GO:0005886">
    <property type="term" value="C:plasma membrane"/>
    <property type="evidence" value="ECO:0007669"/>
    <property type="project" value="TreeGrafter"/>
</dbReference>
<dbReference type="AlphaFoldDB" id="A0A9Q1G0Y0"/>
<dbReference type="SUPFAM" id="SSF48726">
    <property type="entry name" value="Immunoglobulin"/>
    <property type="match status" value="1"/>
</dbReference>
<comment type="subcellular location">
    <subcellularLocation>
        <location evidence="1">Membrane</location>
    </subcellularLocation>
</comment>
<evidence type="ECO:0000256" key="1">
    <source>
        <dbReference type="ARBA" id="ARBA00004370"/>
    </source>
</evidence>
<evidence type="ECO:0000313" key="7">
    <source>
        <dbReference type="Proteomes" id="UP001152622"/>
    </source>
</evidence>
<sequence>MKRLEIFTLFLSAWDGVCTAAISVPREVMGMAGEPFTLSFSYSHRYLDNAKYLCRGAVYEMCWVVVRTDGPTTRGRASISEDNSAHTVSVSVTSLEPEDEGTYWCVISMPLRNVNAPVYVRVLKPTVKTTDPSPTHGTNRPGVITAPHTDVWSSLRWVLFFLMLACPVAVSLWKRSTGRYCLALCPRLCVPFAPNGVISPLLPPPPPGYSSYFRKRLPAESAYQRYHLTDESDSSDQ</sequence>
<name>A0A9Q1G0Y0_SYNKA</name>
<reference evidence="6" key="1">
    <citation type="journal article" date="2023" name="Science">
        <title>Genome structures resolve the early diversification of teleost fishes.</title>
        <authorList>
            <person name="Parey E."/>
            <person name="Louis A."/>
            <person name="Montfort J."/>
            <person name="Bouchez O."/>
            <person name="Roques C."/>
            <person name="Iampietro C."/>
            <person name="Lluch J."/>
            <person name="Castinel A."/>
            <person name="Donnadieu C."/>
            <person name="Desvignes T."/>
            <person name="Floi Bucao C."/>
            <person name="Jouanno E."/>
            <person name="Wen M."/>
            <person name="Mejri S."/>
            <person name="Dirks R."/>
            <person name="Jansen H."/>
            <person name="Henkel C."/>
            <person name="Chen W.J."/>
            <person name="Zahm M."/>
            <person name="Cabau C."/>
            <person name="Klopp C."/>
            <person name="Thompson A.W."/>
            <person name="Robinson-Rechavi M."/>
            <person name="Braasch I."/>
            <person name="Lecointre G."/>
            <person name="Bobe J."/>
            <person name="Postlethwait J.H."/>
            <person name="Berthelot C."/>
            <person name="Roest Crollius H."/>
            <person name="Guiguen Y."/>
        </authorList>
    </citation>
    <scope>NUCLEOTIDE SEQUENCE</scope>
    <source>
        <strain evidence="6">WJC10195</strain>
    </source>
</reference>
<keyword evidence="3" id="KW-0472">Membrane</keyword>
<evidence type="ECO:0000313" key="6">
    <source>
        <dbReference type="EMBL" id="KAJ8371375.1"/>
    </source>
</evidence>
<accession>A0A9Q1G0Y0</accession>
<dbReference type="Pfam" id="PF07686">
    <property type="entry name" value="V-set"/>
    <property type="match status" value="1"/>
</dbReference>
<dbReference type="InterPro" id="IPR050671">
    <property type="entry name" value="CD300_family_receptors"/>
</dbReference>